<accession>A0A2B7WGD0</accession>
<evidence type="ECO:0000313" key="2">
    <source>
        <dbReference type="Proteomes" id="UP000223968"/>
    </source>
</evidence>
<organism evidence="1 2">
    <name type="scientific">Helicocarpus griseus UAMH5409</name>
    <dbReference type="NCBI Taxonomy" id="1447875"/>
    <lineage>
        <taxon>Eukaryota</taxon>
        <taxon>Fungi</taxon>
        <taxon>Dikarya</taxon>
        <taxon>Ascomycota</taxon>
        <taxon>Pezizomycotina</taxon>
        <taxon>Eurotiomycetes</taxon>
        <taxon>Eurotiomycetidae</taxon>
        <taxon>Onygenales</taxon>
        <taxon>Ajellomycetaceae</taxon>
        <taxon>Helicocarpus</taxon>
    </lineage>
</organism>
<dbReference type="EMBL" id="PDNB01000329">
    <property type="protein sequence ID" value="PGG95581.1"/>
    <property type="molecule type" value="Genomic_DNA"/>
</dbReference>
<dbReference type="AlphaFoldDB" id="A0A2B7WGD0"/>
<reference evidence="1 2" key="1">
    <citation type="submission" date="2017-10" db="EMBL/GenBank/DDBJ databases">
        <title>Comparative genomics in systemic dimorphic fungi from Ajellomycetaceae.</title>
        <authorList>
            <person name="Munoz J.F."/>
            <person name="Mcewen J.G."/>
            <person name="Clay O.K."/>
            <person name="Cuomo C.A."/>
        </authorList>
    </citation>
    <scope>NUCLEOTIDE SEQUENCE [LARGE SCALE GENOMIC DNA]</scope>
    <source>
        <strain evidence="1 2">UAMH5409</strain>
    </source>
</reference>
<sequence length="71" mass="8220">MSAQDNWERLVQGTSYENLPCPLSYSSDSRELQQAELEKWTQSVELMDEFYRRLGHMVAGMAGYAMLIMIL</sequence>
<proteinExistence type="predicted"/>
<evidence type="ECO:0000313" key="1">
    <source>
        <dbReference type="EMBL" id="PGG95581.1"/>
    </source>
</evidence>
<dbReference type="Proteomes" id="UP000223968">
    <property type="component" value="Unassembled WGS sequence"/>
</dbReference>
<keyword evidence="2" id="KW-1185">Reference proteome</keyword>
<protein>
    <submittedName>
        <fullName evidence="1">Uncharacterized protein</fullName>
    </submittedName>
</protein>
<comment type="caution">
    <text evidence="1">The sequence shown here is derived from an EMBL/GenBank/DDBJ whole genome shotgun (WGS) entry which is preliminary data.</text>
</comment>
<gene>
    <name evidence="1" type="ORF">AJ79_09971</name>
</gene>
<name>A0A2B7WGD0_9EURO</name>